<protein>
    <submittedName>
        <fullName evidence="1">Uncharacterized protein</fullName>
    </submittedName>
</protein>
<keyword evidence="2" id="KW-1185">Reference proteome</keyword>
<reference evidence="1 2" key="1">
    <citation type="submission" date="2019-08" db="EMBL/GenBank/DDBJ databases">
        <title>Six bacteriophages against potato bacterial diseases.</title>
        <authorList>
            <person name="Zhang X."/>
            <person name="Kering K."/>
        </authorList>
    </citation>
    <scope>NUCLEOTIDE SEQUENCE [LARGE SCALE GENOMIC DNA]</scope>
</reference>
<evidence type="ECO:0000313" key="2">
    <source>
        <dbReference type="Proteomes" id="UP000326781"/>
    </source>
</evidence>
<evidence type="ECO:0000313" key="1">
    <source>
        <dbReference type="EMBL" id="QFP93840.1"/>
    </source>
</evidence>
<accession>A0A5P8D736</accession>
<dbReference type="Proteomes" id="UP000326781">
    <property type="component" value="Segment"/>
</dbReference>
<name>A0A5P8D736_9CAUD</name>
<dbReference type="EMBL" id="MN270891">
    <property type="protein sequence ID" value="QFP93840.1"/>
    <property type="molecule type" value="Genomic_DNA"/>
</dbReference>
<organism evidence="1 2">
    <name type="scientific">Pectobacterium phage Wc4</name>
    <dbReference type="NCBI Taxonomy" id="2652428"/>
    <lineage>
        <taxon>Viruses</taxon>
        <taxon>Duplodnaviria</taxon>
        <taxon>Heunggongvirae</taxon>
        <taxon>Uroviricota</taxon>
        <taxon>Caudoviricetes</taxon>
        <taxon>Andersonviridae</taxon>
        <taxon>Andersonviridae incertae sedis</taxon>
        <taxon>Arnovirus</taxon>
        <taxon>Arnovirus Wc4</taxon>
    </lineage>
</organism>
<proteinExistence type="predicted"/>
<sequence>MKSENCVFHGRYALCFYGVPSAEEKALGKRIIQKLINRKLMLTSENYRVVGFQAIGSSVSNDKLCTGSSRGRRDAIIRALHHNIKDVAAADIRATVDGDCGKYRTFVFNKEHLARIFKYAHWVDNK</sequence>